<dbReference type="AlphaFoldDB" id="A0A436ZQI9"/>
<dbReference type="SUPFAM" id="SSF75304">
    <property type="entry name" value="Amidase signature (AS) enzymes"/>
    <property type="match status" value="1"/>
</dbReference>
<dbReference type="InterPro" id="IPR036928">
    <property type="entry name" value="AS_sf"/>
</dbReference>
<feature type="domain" description="Amidase" evidence="1">
    <location>
        <begin position="181"/>
        <end position="446"/>
    </location>
</feature>
<dbReference type="Gene3D" id="3.90.1300.10">
    <property type="entry name" value="Amidase signature (AS) domain"/>
    <property type="match status" value="1"/>
</dbReference>
<evidence type="ECO:0000313" key="2">
    <source>
        <dbReference type="EMBL" id="RVD81165.1"/>
    </source>
</evidence>
<proteinExistence type="predicted"/>
<sequence>MAAGLQGPLRRIGTIPYYISPTPLDIPPLDLLYGPRGTDTGPCTVIVASSIEEFNTTAIEDLLFGFGQEDDVWSLEFAREIIVSLPHGSEYAQLASGPAYDLGLKSLRASRAPIPNGPYFMVDGQLHKVSRLYPDLNDAFIVSTTQNPDDLTSYQSLEVSAFADEYPTSLTVAVPSRLYFKRSTEKPLAGLRFAMKDNQDLRGIRTGVSSRAFKSTYPPRNETATGVRKLLDAGAVLVGKLRTTQFADTEWATGDWIDYHAPFNPRADGYQGPSGSSAGSGAALATYDWLDFVTGSDSCGSIRSPAAVTGLFSMRSSVGASDMFGVTPWSPTFDTLGIITRDIELYLSIATILYEKLSKPAQIKKPKKLFYPTDFWPVKHPEGQKVFEAFIAKLEKFLGFEKTEVDLVDLWAQTNPLGTKKSLHEYFENTLPYTTAPDILASYQQLTRDHEKKFGTKPYFNPQGQSRFKTAPSVTKEMHEDGHKTRGVFKRWAEEVLLKSDGEGNSESILILPWTSGEPDYRDIYREAPSWVGEGFYFYYISPYAQAPEFILPIGQTKFYSRVTEREEWLPVSIGIIGAKDSDIALVTLIRDLLKESGLPTTTLTGQTAFPVSAPLMMGHTGQDVLGIGIDY</sequence>
<dbReference type="GeneID" id="93591351"/>
<keyword evidence="3" id="KW-1185">Reference proteome</keyword>
<dbReference type="InterPro" id="IPR023631">
    <property type="entry name" value="Amidase_dom"/>
</dbReference>
<evidence type="ECO:0000313" key="3">
    <source>
        <dbReference type="Proteomes" id="UP000283090"/>
    </source>
</evidence>
<dbReference type="PANTHER" id="PTHR46310:SF7">
    <property type="entry name" value="AMIDASE 1"/>
    <property type="match status" value="1"/>
</dbReference>
<accession>A0A436ZQI9</accession>
<evidence type="ECO:0000259" key="1">
    <source>
        <dbReference type="Pfam" id="PF01425"/>
    </source>
</evidence>
<name>A0A436ZQI9_ARTFL</name>
<dbReference type="Proteomes" id="UP000283090">
    <property type="component" value="Unassembled WGS sequence"/>
</dbReference>
<dbReference type="OrthoDB" id="5423360at2759"/>
<dbReference type="RefSeq" id="XP_067486709.1">
    <property type="nucleotide sequence ID" value="XM_067638864.1"/>
</dbReference>
<dbReference type="EMBL" id="SAEB01000012">
    <property type="protein sequence ID" value="RVD81165.1"/>
    <property type="molecule type" value="Genomic_DNA"/>
</dbReference>
<dbReference type="PANTHER" id="PTHR46310">
    <property type="entry name" value="AMIDASE 1"/>
    <property type="match status" value="1"/>
</dbReference>
<comment type="caution">
    <text evidence="2">The sequence shown here is derived from an EMBL/GenBank/DDBJ whole genome shotgun (WGS) entry which is preliminary data.</text>
</comment>
<dbReference type="VEuPathDB" id="FungiDB:DFL_009040"/>
<reference evidence="2 3" key="1">
    <citation type="submission" date="2019-01" db="EMBL/GenBank/DDBJ databases">
        <title>Intercellular communication is required for trap formation in the nematode-trapping fungus Duddingtonia flagrans.</title>
        <authorList>
            <person name="Youssar L."/>
            <person name="Wernet V."/>
            <person name="Hensel N."/>
            <person name="Hildebrandt H.-G."/>
            <person name="Fischer R."/>
        </authorList>
    </citation>
    <scope>NUCLEOTIDE SEQUENCE [LARGE SCALE GENOMIC DNA]</scope>
    <source>
        <strain evidence="2 3">CBS H-5679</strain>
    </source>
</reference>
<dbReference type="Pfam" id="PF01425">
    <property type="entry name" value="Amidase"/>
    <property type="match status" value="1"/>
</dbReference>
<protein>
    <recommendedName>
        <fullName evidence="1">Amidase domain-containing protein</fullName>
    </recommendedName>
</protein>
<gene>
    <name evidence="2" type="ORF">DFL_009040</name>
</gene>
<dbReference type="STRING" id="97331.A0A436ZQI9"/>
<organism evidence="2 3">
    <name type="scientific">Arthrobotrys flagrans</name>
    <name type="common">Nematode-trapping fungus</name>
    <name type="synonym">Trichothecium flagrans</name>
    <dbReference type="NCBI Taxonomy" id="97331"/>
    <lineage>
        <taxon>Eukaryota</taxon>
        <taxon>Fungi</taxon>
        <taxon>Dikarya</taxon>
        <taxon>Ascomycota</taxon>
        <taxon>Pezizomycotina</taxon>
        <taxon>Orbiliomycetes</taxon>
        <taxon>Orbiliales</taxon>
        <taxon>Orbiliaceae</taxon>
        <taxon>Arthrobotrys</taxon>
    </lineage>
</organism>